<evidence type="ECO:0000256" key="1">
    <source>
        <dbReference type="SAM" id="MobiDB-lite"/>
    </source>
</evidence>
<dbReference type="AlphaFoldDB" id="A0A0F9T5C4"/>
<feature type="region of interest" description="Disordered" evidence="1">
    <location>
        <begin position="691"/>
        <end position="716"/>
    </location>
</feature>
<accession>A0A0F9T5C4</accession>
<feature type="compositionally biased region" description="Low complexity" evidence="1">
    <location>
        <begin position="696"/>
        <end position="716"/>
    </location>
</feature>
<evidence type="ECO:0000313" key="2">
    <source>
        <dbReference type="EMBL" id="KKN74359.1"/>
    </source>
</evidence>
<evidence type="ECO:0008006" key="3">
    <source>
        <dbReference type="Google" id="ProtNLM"/>
    </source>
</evidence>
<organism evidence="2">
    <name type="scientific">marine sediment metagenome</name>
    <dbReference type="NCBI Taxonomy" id="412755"/>
    <lineage>
        <taxon>unclassified sequences</taxon>
        <taxon>metagenomes</taxon>
        <taxon>ecological metagenomes</taxon>
    </lineage>
</organism>
<dbReference type="EMBL" id="LAZR01000328">
    <property type="protein sequence ID" value="KKN74359.1"/>
    <property type="molecule type" value="Genomic_DNA"/>
</dbReference>
<gene>
    <name evidence="2" type="ORF">LCGC14_0391600</name>
</gene>
<comment type="caution">
    <text evidence="2">The sequence shown here is derived from an EMBL/GenBank/DDBJ whole genome shotgun (WGS) entry which is preliminary data.</text>
</comment>
<name>A0A0F9T5C4_9ZZZZ</name>
<proteinExistence type="predicted"/>
<sequence>MPKPQFDSSQIGSIIRELQQEYSEHNAQLRVRRMLLEMDTNAKAPGNANRTGLAIVPPFDKSKLIVKTMVGDVVDANQHYTARIAANDPQVAVLSTTLGNEKVSKTAEAKGAEQERLLTSMWFAAGGRDAQYQVAWSQSWGRVGYYLTLPQDVAFGLPERTYHGDITDEEIETLKRSGSVTPSRIADPSDGEFRYAESGTSWLDRRRDAAKGHAIAGRSLNTLEALPPDMVWPRYDPEGLKYVAVIEEVPASEFAAGSDLAKAAARYTRQPETEIDRYGFYLDKKGRIQGGITTGVEPGAPQQSTRPWTFIRFITRSEVYYLVGGPGRTDDLQLIWWQEHGDGVVPVIPVPSILTDSRTPGGRHSSPMESVFTLAPPLAQLLTLMSSVSVWNALPRFVVEDAQGRLVLNKETGEPQEISSEPGIGFDPKDIVVAGGKVKQLTIDAGTLIQLLEFYVADMERKAPQGITPGAVGASTPAWSVRQFIAEEQAALQQPVSHNASAVAQVMKIWNGRMRRLDSPIFFLSAPGHRVNEEKRRGLIEFVPSDLVDSIEVTQNSNTASDRIVLAQAGLDLRQSGTIDDHELYADYFLKPDPEDSILRKYVQLVMDHVMGGIPAPPDSLIAAVVDAVRGQVFFEQMENNPNLAIATAERMAQLAQEEMAKAQQAEVPAGGVPGGGGPADAAGIVQPGMGMPITQGGSPQAGAPAAPLAPPVAVQ</sequence>
<reference evidence="2" key="1">
    <citation type="journal article" date="2015" name="Nature">
        <title>Complex archaea that bridge the gap between prokaryotes and eukaryotes.</title>
        <authorList>
            <person name="Spang A."/>
            <person name="Saw J.H."/>
            <person name="Jorgensen S.L."/>
            <person name="Zaremba-Niedzwiedzka K."/>
            <person name="Martijn J."/>
            <person name="Lind A.E."/>
            <person name="van Eijk R."/>
            <person name="Schleper C."/>
            <person name="Guy L."/>
            <person name="Ettema T.J."/>
        </authorList>
    </citation>
    <scope>NUCLEOTIDE SEQUENCE</scope>
</reference>
<protein>
    <recommendedName>
        <fullName evidence="3">Portal protein</fullName>
    </recommendedName>
</protein>